<gene>
    <name evidence="1" type="ORF">FNH09_34020</name>
</gene>
<feature type="non-terminal residue" evidence="1">
    <location>
        <position position="87"/>
    </location>
</feature>
<dbReference type="EMBL" id="VJZD01000196">
    <property type="protein sequence ID" value="MPY36071.1"/>
    <property type="molecule type" value="Genomic_DNA"/>
</dbReference>
<protein>
    <submittedName>
        <fullName evidence="1">Uncharacterized protein</fullName>
    </submittedName>
</protein>
<dbReference type="Proteomes" id="UP000325849">
    <property type="component" value="Unassembled WGS sequence"/>
</dbReference>
<reference evidence="1 2" key="1">
    <citation type="submission" date="2019-07" db="EMBL/GenBank/DDBJ databases">
        <title>New species of Amycolatopsis and Streptomyces.</title>
        <authorList>
            <person name="Duangmal K."/>
            <person name="Teo W.F.A."/>
            <person name="Lipun K."/>
        </authorList>
    </citation>
    <scope>NUCLEOTIDE SEQUENCE [LARGE SCALE GENOMIC DNA]</scope>
    <source>
        <strain evidence="1 2">NBRC 109810</strain>
    </source>
</reference>
<accession>A0A5N8VLD8</accession>
<evidence type="ECO:0000313" key="2">
    <source>
        <dbReference type="Proteomes" id="UP000325849"/>
    </source>
</evidence>
<evidence type="ECO:0000313" key="1">
    <source>
        <dbReference type="EMBL" id="MPY36071.1"/>
    </source>
</evidence>
<name>A0A5N8VLD8_9ACTN</name>
<comment type="caution">
    <text evidence="1">The sequence shown here is derived from an EMBL/GenBank/DDBJ whole genome shotgun (WGS) entry which is preliminary data.</text>
</comment>
<organism evidence="1 2">
    <name type="scientific">Streptomyces adustus</name>
    <dbReference type="NCBI Taxonomy" id="1609272"/>
    <lineage>
        <taxon>Bacteria</taxon>
        <taxon>Bacillati</taxon>
        <taxon>Actinomycetota</taxon>
        <taxon>Actinomycetes</taxon>
        <taxon>Kitasatosporales</taxon>
        <taxon>Streptomycetaceae</taxon>
        <taxon>Streptomyces</taxon>
    </lineage>
</organism>
<keyword evidence="2" id="KW-1185">Reference proteome</keyword>
<proteinExistence type="predicted"/>
<dbReference type="RefSeq" id="WP_202919812.1">
    <property type="nucleotide sequence ID" value="NZ_VJZD01000196.1"/>
</dbReference>
<dbReference type="AlphaFoldDB" id="A0A5N8VLD8"/>
<sequence>MGMFDDIHTGNRCGQTKAFGRTLAHYCTGDTVDPVDGRTHVQIAMPDGGWLHVRDGRIHSWQETPAPDLPPYDNFGRPLSGLAWPYP</sequence>